<feature type="signal peptide" evidence="1">
    <location>
        <begin position="1"/>
        <end position="18"/>
    </location>
</feature>
<protein>
    <recommendedName>
        <fullName evidence="4">Lipocalin-like domain-containing protein</fullName>
    </recommendedName>
</protein>
<dbReference type="RefSeq" id="WP_131144096.1">
    <property type="nucleotide sequence ID" value="NZ_BMWV01000010.1"/>
</dbReference>
<dbReference type="Proteomes" id="UP000292307">
    <property type="component" value="Chromosome"/>
</dbReference>
<reference evidence="2 3" key="1">
    <citation type="submission" date="2019-02" db="EMBL/GenBank/DDBJ databases">
        <title>Draft Genome Sequences of Six Type Strains of the Genus Massilia.</title>
        <authorList>
            <person name="Miess H."/>
            <person name="Frediansyhah A."/>
            <person name="Gross H."/>
        </authorList>
    </citation>
    <scope>NUCLEOTIDE SEQUENCE [LARGE SCALE GENOMIC DNA]</scope>
    <source>
        <strain evidence="2 3">DSM 17472</strain>
    </source>
</reference>
<feature type="chain" id="PRO_5046090770" description="Lipocalin-like domain-containing protein" evidence="1">
    <location>
        <begin position="19"/>
        <end position="205"/>
    </location>
</feature>
<evidence type="ECO:0000313" key="2">
    <source>
        <dbReference type="EMBL" id="QBH99947.1"/>
    </source>
</evidence>
<accession>A0ABX5RQ31</accession>
<gene>
    <name evidence="2" type="ORF">EYF70_03125</name>
</gene>
<sequence>MRVSSKFFLSSLLASCLAACGGSDSSGGSSPVLSAKVTPYLGEWSAACGGRTVERISVTQDPAGGDRALMSTRTDYYANPGCTGAIIATKSVNVPGMQVEITGSTNGGVVFSEGAAAVPSTYDAVSATMPAHRITVTGTAVTYALVHNQWMWHIDFGGDSGTLIVDQYIIPAQQPESRAFMINGGKLYIMSPAGSVHTVDRVYAR</sequence>
<dbReference type="EMBL" id="CP036401">
    <property type="protein sequence ID" value="QBH99947.1"/>
    <property type="molecule type" value="Genomic_DNA"/>
</dbReference>
<evidence type="ECO:0000313" key="3">
    <source>
        <dbReference type="Proteomes" id="UP000292307"/>
    </source>
</evidence>
<keyword evidence="1" id="KW-0732">Signal</keyword>
<keyword evidence="3" id="KW-1185">Reference proteome</keyword>
<organism evidence="2 3">
    <name type="scientific">Pseudoduganella albidiflava</name>
    <dbReference type="NCBI Taxonomy" id="321983"/>
    <lineage>
        <taxon>Bacteria</taxon>
        <taxon>Pseudomonadati</taxon>
        <taxon>Pseudomonadota</taxon>
        <taxon>Betaproteobacteria</taxon>
        <taxon>Burkholderiales</taxon>
        <taxon>Oxalobacteraceae</taxon>
        <taxon>Telluria group</taxon>
        <taxon>Pseudoduganella</taxon>
    </lineage>
</organism>
<proteinExistence type="predicted"/>
<name>A0ABX5RQ31_9BURK</name>
<evidence type="ECO:0008006" key="4">
    <source>
        <dbReference type="Google" id="ProtNLM"/>
    </source>
</evidence>
<evidence type="ECO:0000256" key="1">
    <source>
        <dbReference type="SAM" id="SignalP"/>
    </source>
</evidence>